<reference evidence="3" key="1">
    <citation type="submission" date="2017-08" db="EMBL/GenBank/DDBJ databases">
        <title>A dynamic microbial community with high functional redundancy inhabits the cold, oxic subseafloor aquifer.</title>
        <authorList>
            <person name="Tully B.J."/>
            <person name="Wheat C.G."/>
            <person name="Glazer B.T."/>
            <person name="Huber J.A."/>
        </authorList>
    </citation>
    <scope>NUCLEOTIDE SEQUENCE [LARGE SCALE GENOMIC DNA]</scope>
</reference>
<dbReference type="GO" id="GO:0008410">
    <property type="term" value="F:CoA-transferase activity"/>
    <property type="evidence" value="ECO:0007669"/>
    <property type="project" value="TreeGrafter"/>
</dbReference>
<dbReference type="EMBL" id="NVSR01000040">
    <property type="protein sequence ID" value="PCI28144.1"/>
    <property type="molecule type" value="Genomic_DNA"/>
</dbReference>
<organism evidence="2 3">
    <name type="scientific">SAR324 cluster bacterium</name>
    <dbReference type="NCBI Taxonomy" id="2024889"/>
    <lineage>
        <taxon>Bacteria</taxon>
        <taxon>Deltaproteobacteria</taxon>
        <taxon>SAR324 cluster</taxon>
    </lineage>
</organism>
<accession>A0A2A4T423</accession>
<sequence length="382" mass="42218">MLKDITVLDLSRVLAGPYCSMMLADLGAEVIKIESARGDDTRAWGPPFYKSESAYYLSCNRNKKSVVIDIRTKEGQEVLHEIAKEADVVIENFKVGGLKKYNLDYDTIKALNPSVIYCSITGYGQDGPYKDMPGYDFIIQGLCGLMSITGEVEGQPMKVGVAITDILAGLFSTIGILSSLHKRGKTGKGEYIDVSLLDTAVASMANVASSFLISGENAKRYGNAHPSIVPYETFMSKDGYFNIGVGNNGQFGNLCRILGHPELAEDERFLSNTDRVKNRVSLSAALNEILVTKNAAEWLEELQQNNVPAGPINTMQDVFENEQVLARGMITKVRHQLGDWIQMVNSPIKYKDFQYETHTAPPLLGEHTEEILERFVSQRKVG</sequence>
<comment type="caution">
    <text evidence="2">The sequence shown here is derived from an EMBL/GenBank/DDBJ whole genome shotgun (WGS) entry which is preliminary data.</text>
</comment>
<gene>
    <name evidence="2" type="ORF">COB67_06975</name>
</gene>
<dbReference type="PANTHER" id="PTHR48207:SF3">
    <property type="entry name" value="SUCCINATE--HYDROXYMETHYLGLUTARATE COA-TRANSFERASE"/>
    <property type="match status" value="1"/>
</dbReference>
<dbReference type="SUPFAM" id="SSF89796">
    <property type="entry name" value="CoA-transferase family III (CaiB/BaiF)"/>
    <property type="match status" value="1"/>
</dbReference>
<dbReference type="InterPro" id="IPR003673">
    <property type="entry name" value="CoA-Trfase_fam_III"/>
</dbReference>
<keyword evidence="1 2" id="KW-0808">Transferase</keyword>
<evidence type="ECO:0000313" key="2">
    <source>
        <dbReference type="EMBL" id="PCI28144.1"/>
    </source>
</evidence>
<dbReference type="Gene3D" id="3.40.50.10540">
    <property type="entry name" value="Crotonobetainyl-coa:carnitine coa-transferase, domain 1"/>
    <property type="match status" value="1"/>
</dbReference>
<dbReference type="Pfam" id="PF02515">
    <property type="entry name" value="CoA_transf_3"/>
    <property type="match status" value="1"/>
</dbReference>
<dbReference type="AlphaFoldDB" id="A0A2A4T423"/>
<dbReference type="InterPro" id="IPR044855">
    <property type="entry name" value="CoA-Trfase_III_dom3_sf"/>
</dbReference>
<protein>
    <submittedName>
        <fullName evidence="2">CoA transferase</fullName>
    </submittedName>
</protein>
<evidence type="ECO:0000256" key="1">
    <source>
        <dbReference type="ARBA" id="ARBA00022679"/>
    </source>
</evidence>
<dbReference type="Proteomes" id="UP000218113">
    <property type="component" value="Unassembled WGS sequence"/>
</dbReference>
<name>A0A2A4T423_9DELT</name>
<dbReference type="InterPro" id="IPR023606">
    <property type="entry name" value="CoA-Trfase_III_dom_1_sf"/>
</dbReference>
<dbReference type="Gene3D" id="3.30.1540.10">
    <property type="entry name" value="formyl-coa transferase, domain 3"/>
    <property type="match status" value="1"/>
</dbReference>
<dbReference type="PANTHER" id="PTHR48207">
    <property type="entry name" value="SUCCINATE--HYDROXYMETHYLGLUTARATE COA-TRANSFERASE"/>
    <property type="match status" value="1"/>
</dbReference>
<evidence type="ECO:0000313" key="3">
    <source>
        <dbReference type="Proteomes" id="UP000218113"/>
    </source>
</evidence>
<proteinExistence type="predicted"/>
<dbReference type="InterPro" id="IPR050483">
    <property type="entry name" value="CoA-transferase_III_domain"/>
</dbReference>